<evidence type="ECO:0008006" key="3">
    <source>
        <dbReference type="Google" id="ProtNLM"/>
    </source>
</evidence>
<evidence type="ECO:0000313" key="1">
    <source>
        <dbReference type="EMBL" id="RKG92785.1"/>
    </source>
</evidence>
<dbReference type="AlphaFoldDB" id="A0A3A8JBG8"/>
<dbReference type="Proteomes" id="UP000268094">
    <property type="component" value="Unassembled WGS sequence"/>
</dbReference>
<dbReference type="Gene3D" id="3.20.20.140">
    <property type="entry name" value="Metal-dependent hydrolases"/>
    <property type="match status" value="1"/>
</dbReference>
<evidence type="ECO:0000313" key="2">
    <source>
        <dbReference type="Proteomes" id="UP000268094"/>
    </source>
</evidence>
<comment type="caution">
    <text evidence="1">The sequence shown here is derived from an EMBL/GenBank/DDBJ whole genome shotgun (WGS) entry which is preliminary data.</text>
</comment>
<keyword evidence="2" id="KW-1185">Reference proteome</keyword>
<dbReference type="EMBL" id="RAVZ01000019">
    <property type="protein sequence ID" value="RKG92785.1"/>
    <property type="molecule type" value="Genomic_DNA"/>
</dbReference>
<organism evidence="1 2">
    <name type="scientific">Corallococcus terminator</name>
    <dbReference type="NCBI Taxonomy" id="2316733"/>
    <lineage>
        <taxon>Bacteria</taxon>
        <taxon>Pseudomonadati</taxon>
        <taxon>Myxococcota</taxon>
        <taxon>Myxococcia</taxon>
        <taxon>Myxococcales</taxon>
        <taxon>Cystobacterineae</taxon>
        <taxon>Myxococcaceae</taxon>
        <taxon>Corallococcus</taxon>
    </lineage>
</organism>
<name>A0A3A8JBG8_9BACT</name>
<accession>A0A3A8JBG8</accession>
<dbReference type="OrthoDB" id="5512387at2"/>
<dbReference type="InterPro" id="IPR036779">
    <property type="entry name" value="LysM_dom_sf"/>
</dbReference>
<dbReference type="Gene3D" id="3.10.350.10">
    <property type="entry name" value="LysM domain"/>
    <property type="match status" value="1"/>
</dbReference>
<dbReference type="SUPFAM" id="SSF51556">
    <property type="entry name" value="Metallo-dependent hydrolases"/>
    <property type="match status" value="1"/>
</dbReference>
<reference evidence="2" key="1">
    <citation type="submission" date="2018-09" db="EMBL/GenBank/DDBJ databases">
        <authorList>
            <person name="Livingstone P.G."/>
            <person name="Whitworth D.E."/>
        </authorList>
    </citation>
    <scope>NUCLEOTIDE SEQUENCE [LARGE SCALE GENOMIC DNA]</scope>
    <source>
        <strain evidence="2">CA054A</strain>
    </source>
</reference>
<protein>
    <recommendedName>
        <fullName evidence="3">Amidohydrolase-related domain-containing protein</fullName>
    </recommendedName>
</protein>
<gene>
    <name evidence="1" type="ORF">D7V88_04820</name>
</gene>
<proteinExistence type="predicted"/>
<sequence length="763" mass="86860">MKNYTVQDGDTPQGLASLFGFSDWKNIYEHKSNESLRGKRGPNEIKPGDSVTIPDAFIELPGGSSAALLATEKLPLPPVVIDAHMHIMSGNCTPFPVAYYTQLEPRVGGILSPASSRKFLNGVGSLLIVRWFQPFLGWSPRKTLQIGVDTVDQNDSVFSVFRKSDATKHLRDCEPSFLGMSIVLTMDMDLCHLDGYKGQSVYTEVEPPDGGDSYYTFSTRLTGDVNERPDLGAAHPAEWGIFEPWNAQVLATKTACAEHPFRLIPMYHYEPRRYSQWTGKEKAFPEASLSPDWNKPFAELATKSQAGMFAGFKMYTSQAYQPTDPNVPALAEFFAKCAGEGVPIMTHCTPSGHFTHDRKLYIELDPAAAGALSQADKDAYSDARKKRDTYLDAKETFSQKEKTFEDYCAEHSLPLDPHLYNQYGTLAPDLSAISMLPTDPEYWKAYGEYNDARAAMDETGEAYEKAARVVRMHEDMPARLARAGGDTQKMLQDPPLRLKYFKEKHLHPEAWRPLLERHDKLKLCLAHFASDRCLWWHYLKDENGKCFDEDDVPYEKNWVTSIIELCEKYDNFHTDLSYLPLLEPLMPSPERSKKEAQANKKMEREGQLPLMWEGLAKVCKQKHMLTRIMFGTDWYMILASKKKYSKWYEETIKGLALVEERLNLPRKINLFYQFAVVNPMRFYGLPVIADNLKKGIEAFVETKALTEKEKKKHFARTQERMMRNHPILKNLAAVLEKVENAPGEDKGLLYEDQVRFVNVVPTS</sequence>
<dbReference type="RefSeq" id="WP_120539408.1">
    <property type="nucleotide sequence ID" value="NZ_RAVZ01000019.1"/>
</dbReference>
<dbReference type="InterPro" id="IPR032466">
    <property type="entry name" value="Metal_Hydrolase"/>
</dbReference>